<dbReference type="GO" id="GO:0006304">
    <property type="term" value="P:DNA modification"/>
    <property type="evidence" value="ECO:0007669"/>
    <property type="project" value="InterPro"/>
</dbReference>
<dbReference type="InterPro" id="IPR002052">
    <property type="entry name" value="DNA_methylase_N6_adenine_CS"/>
</dbReference>
<proteinExistence type="predicted"/>
<dbReference type="Gene3D" id="3.40.50.150">
    <property type="entry name" value="Vaccinia Virus protein VP39"/>
    <property type="match status" value="1"/>
</dbReference>
<dbReference type="InterPro" id="IPR011639">
    <property type="entry name" value="MethylTrfase_TaqI-like_dom"/>
</dbReference>
<dbReference type="GO" id="GO:0032259">
    <property type="term" value="P:methylation"/>
    <property type="evidence" value="ECO:0007669"/>
    <property type="project" value="InterPro"/>
</dbReference>
<comment type="caution">
    <text evidence="2">The sequence shown here is derived from an EMBL/GenBank/DDBJ whole genome shotgun (WGS) entry which is preliminary data.</text>
</comment>
<dbReference type="GO" id="GO:0009007">
    <property type="term" value="F:site-specific DNA-methyltransferase (adenine-specific) activity"/>
    <property type="evidence" value="ECO:0007669"/>
    <property type="project" value="UniProtKB-EC"/>
</dbReference>
<protein>
    <recommendedName>
        <fullName evidence="1">Type II methyltransferase M.TaqI-like domain-containing protein</fullName>
    </recommendedName>
</protein>
<dbReference type="PROSITE" id="PS00092">
    <property type="entry name" value="N6_MTASE"/>
    <property type="match status" value="1"/>
</dbReference>
<evidence type="ECO:0000259" key="1">
    <source>
        <dbReference type="Pfam" id="PF07669"/>
    </source>
</evidence>
<organism evidence="2 3">
    <name type="scientific">Brachyspira aalborgi</name>
    <dbReference type="NCBI Taxonomy" id="29522"/>
    <lineage>
        <taxon>Bacteria</taxon>
        <taxon>Pseudomonadati</taxon>
        <taxon>Spirochaetota</taxon>
        <taxon>Spirochaetia</taxon>
        <taxon>Brachyspirales</taxon>
        <taxon>Brachyspiraceae</taxon>
        <taxon>Brachyspira</taxon>
    </lineage>
</organism>
<evidence type="ECO:0000313" key="2">
    <source>
        <dbReference type="EMBL" id="TXJ20894.1"/>
    </source>
</evidence>
<dbReference type="RefSeq" id="WP_147738967.1">
    <property type="nucleotide sequence ID" value="NZ_SAXU01000001.1"/>
</dbReference>
<dbReference type="GO" id="GO:0003676">
    <property type="term" value="F:nucleic acid binding"/>
    <property type="evidence" value="ECO:0007669"/>
    <property type="project" value="InterPro"/>
</dbReference>
<dbReference type="AlphaFoldDB" id="A0A5C8D661"/>
<dbReference type="InterPro" id="IPR029063">
    <property type="entry name" value="SAM-dependent_MTases_sf"/>
</dbReference>
<feature type="domain" description="Type II methyltransferase M.TaqI-like" evidence="1">
    <location>
        <begin position="58"/>
        <end position="150"/>
    </location>
</feature>
<reference evidence="2 3" key="1">
    <citation type="journal article" date="1992" name="Lakartidningen">
        <title>[Penicillin V and not amoxicillin is the first choice preparation in acute otitis].</title>
        <authorList>
            <person name="Kamme C."/>
            <person name="Lundgren K."/>
            <person name="Prellner K."/>
        </authorList>
    </citation>
    <scope>NUCLEOTIDE SEQUENCE [LARGE SCALE GENOMIC DNA]</scope>
    <source>
        <strain evidence="2 3">513A</strain>
    </source>
</reference>
<dbReference type="SUPFAM" id="SSF53335">
    <property type="entry name" value="S-adenosyl-L-methionine-dependent methyltransferases"/>
    <property type="match status" value="1"/>
</dbReference>
<dbReference type="Pfam" id="PF07669">
    <property type="entry name" value="Eco57I"/>
    <property type="match status" value="1"/>
</dbReference>
<dbReference type="EMBL" id="SAXU01000001">
    <property type="protein sequence ID" value="TXJ20894.1"/>
    <property type="molecule type" value="Genomic_DNA"/>
</dbReference>
<gene>
    <name evidence="2" type="ORF">EPJ79_07115</name>
</gene>
<dbReference type="Proteomes" id="UP000324638">
    <property type="component" value="Unassembled WGS sequence"/>
</dbReference>
<accession>A0A5C8D661</accession>
<name>A0A5C8D661_9SPIR</name>
<sequence>MKRELGQYFTTYNPFQNSGFLNWAYECDLIKTTILEPFAGSNNLINMLQDMGLCADFKSFDIEPKNKFVKRRDTLKNFPKGFKVCITNPPYLAQNSAKRRNLEFPNIIYDDLYKYSLEKCLEYCDYVGAIIPASFFNANIFRERLSHYILLNSKMFNDTEHPVCLALFKKSSEDVDLYNDNKYLGKLSDLKKKLPKSNINMDIRFNVPNGNLGLIAIDNTIEPSIKFVNGEEISPDRIRVSSRSITRIMIPTKYKINNIIEKLNYNLNIFRKETYDLFLTPFKGLRKDNYYRRRLDYKLAKKLIEETLYGL</sequence>
<evidence type="ECO:0000313" key="3">
    <source>
        <dbReference type="Proteomes" id="UP000324638"/>
    </source>
</evidence>